<protein>
    <submittedName>
        <fullName evidence="1">Aminobenzoate oxygenase</fullName>
    </submittedName>
</protein>
<reference evidence="1 2" key="1">
    <citation type="submission" date="2017-12" db="EMBL/GenBank/DDBJ databases">
        <authorList>
            <person name="Hurst M.R.H."/>
        </authorList>
    </citation>
    <scope>NUCLEOTIDE SEQUENCE [LARGE SCALE GENOMIC DNA]</scope>
    <source>
        <strain evidence="1 2">SY-3-19</strain>
    </source>
</reference>
<organism evidence="1 2">
    <name type="scientific">Hyphococcus luteus</name>
    <dbReference type="NCBI Taxonomy" id="2058213"/>
    <lineage>
        <taxon>Bacteria</taxon>
        <taxon>Pseudomonadati</taxon>
        <taxon>Pseudomonadota</taxon>
        <taxon>Alphaproteobacteria</taxon>
        <taxon>Parvularculales</taxon>
        <taxon>Parvularculaceae</taxon>
        <taxon>Hyphococcus</taxon>
    </lineage>
</organism>
<sequence>MASLRELYPIPDIDPCWTVPQNFEASFDWEYDDGRKQMMHLYQKGKDMQWDALERIDWSLDLDEENPMQIKDEMGGIAHLPLWEKMSRKEKAELRRHQQAWTTSQFMQGEQAALICAAKIVQQVPDLDAKFYASTQVMDEARHVEAYKKLLQAFGVAYPMTGPLQTLVDQALRDSRWDMTYLAMQVVIEGLALAAFNNIRETAGNPLAQQVNAYVMQDESRHVAFGRLTLKEYYPQLTQKERDEREEFLVEACYHMRDRFEARELYEALDLPVDEIVEAQMASGYQQMFRTMLFSRIVPIVRDIGLWSDKIQKAYTEMGVIGFADVDYGELMQHDNERAEEFDEMNKRKRQGYVEEVAALGESGGVAAAE</sequence>
<evidence type="ECO:0000313" key="2">
    <source>
        <dbReference type="Proteomes" id="UP000239504"/>
    </source>
</evidence>
<proteinExistence type="predicted"/>
<comment type="caution">
    <text evidence="1">The sequence shown here is derived from an EMBL/GenBank/DDBJ whole genome shotgun (WGS) entry which is preliminary data.</text>
</comment>
<dbReference type="CDD" id="cd00657">
    <property type="entry name" value="Ferritin_like"/>
    <property type="match status" value="1"/>
</dbReference>
<accession>A0A2S7K7A3</accession>
<dbReference type="Proteomes" id="UP000239504">
    <property type="component" value="Unassembled WGS sequence"/>
</dbReference>
<dbReference type="EMBL" id="PJCH01000005">
    <property type="protein sequence ID" value="PQA88377.1"/>
    <property type="molecule type" value="Genomic_DNA"/>
</dbReference>
<dbReference type="RefSeq" id="WP_104829621.1">
    <property type="nucleotide sequence ID" value="NZ_PJCH01000005.1"/>
</dbReference>
<dbReference type="InterPro" id="IPR012348">
    <property type="entry name" value="RNR-like"/>
</dbReference>
<dbReference type="Pfam" id="PF11583">
    <property type="entry name" value="AurF"/>
    <property type="match status" value="1"/>
</dbReference>
<name>A0A2S7K7A3_9PROT</name>
<evidence type="ECO:0000313" key="1">
    <source>
        <dbReference type="EMBL" id="PQA88377.1"/>
    </source>
</evidence>
<gene>
    <name evidence="1" type="ORF">CW354_08755</name>
</gene>
<dbReference type="OrthoDB" id="5500270at2"/>
<keyword evidence="2" id="KW-1185">Reference proteome</keyword>
<dbReference type="GO" id="GO:0016491">
    <property type="term" value="F:oxidoreductase activity"/>
    <property type="evidence" value="ECO:0007669"/>
    <property type="project" value="InterPro"/>
</dbReference>
<dbReference type="InterPro" id="IPR009078">
    <property type="entry name" value="Ferritin-like_SF"/>
</dbReference>
<dbReference type="AlphaFoldDB" id="A0A2S7K7A3"/>
<dbReference type="Gene3D" id="1.10.620.20">
    <property type="entry name" value="Ribonucleotide Reductase, subunit A"/>
    <property type="match status" value="1"/>
</dbReference>
<dbReference type="InterPro" id="IPR025859">
    <property type="entry name" value="AurF/CmlI"/>
</dbReference>
<dbReference type="SUPFAM" id="SSF47240">
    <property type="entry name" value="Ferritin-like"/>
    <property type="match status" value="1"/>
</dbReference>